<dbReference type="SUPFAM" id="SSF53335">
    <property type="entry name" value="S-adenosyl-L-methionine-dependent methyltransferases"/>
    <property type="match status" value="1"/>
</dbReference>
<dbReference type="CDD" id="cd02440">
    <property type="entry name" value="AdoMet_MTases"/>
    <property type="match status" value="1"/>
</dbReference>
<sequence length="244" mass="28217">MTKSKSSNGFDNSFANYLISSDHKYGDDLEIVKNYFNSIVFETVLDVATGAGHFSNVFNAKRKCAVDLSFNMVKTAKEKYSIDFAAVCDSGGLPFSDQSFDLVSCRIAFHHFTMPVLFFDEVYRILKKSGYFVLVDSIVDIDDAYLNAIEYIRDNSHIRSYTVKEIINFGSNFFRLEYFTNIYKKHNFKEWVGRLGADEEHIKFVENSFLNLPDDIKDELKLEIVENRICSYTDKKGVFIFKRL</sequence>
<reference evidence="2 3" key="1">
    <citation type="submission" date="2018-01" db="EMBL/GenBank/DDBJ databases">
        <title>Metagenomic assembled genomes from two thermal pools in the Uzon Caldera, Kamchatka, Russia.</title>
        <authorList>
            <person name="Wilkins L."/>
            <person name="Ettinger C."/>
        </authorList>
    </citation>
    <scope>NUCLEOTIDE SEQUENCE [LARGE SCALE GENOMIC DNA]</scope>
    <source>
        <strain evidence="2">ZAV-05</strain>
    </source>
</reference>
<organism evidence="2 3">
    <name type="scientific">Calditerrivibrio nitroreducens</name>
    <dbReference type="NCBI Taxonomy" id="477976"/>
    <lineage>
        <taxon>Bacteria</taxon>
        <taxon>Pseudomonadati</taxon>
        <taxon>Deferribacterota</taxon>
        <taxon>Deferribacteres</taxon>
        <taxon>Deferribacterales</taxon>
        <taxon>Calditerrivibrionaceae</taxon>
    </lineage>
</organism>
<dbReference type="GO" id="GO:0032259">
    <property type="term" value="P:methylation"/>
    <property type="evidence" value="ECO:0007669"/>
    <property type="project" value="UniProtKB-KW"/>
</dbReference>
<gene>
    <name evidence="2" type="ORF">C0187_05340</name>
</gene>
<dbReference type="PANTHER" id="PTHR43591">
    <property type="entry name" value="METHYLTRANSFERASE"/>
    <property type="match status" value="1"/>
</dbReference>
<feature type="domain" description="Methyltransferase type 11" evidence="1">
    <location>
        <begin position="45"/>
        <end position="134"/>
    </location>
</feature>
<protein>
    <submittedName>
        <fullName evidence="2">SAM-dependent methyltransferase</fullName>
    </submittedName>
</protein>
<dbReference type="GO" id="GO:0008757">
    <property type="term" value="F:S-adenosylmethionine-dependent methyltransferase activity"/>
    <property type="evidence" value="ECO:0007669"/>
    <property type="project" value="InterPro"/>
</dbReference>
<dbReference type="AlphaFoldDB" id="A0A2J6WJM6"/>
<accession>A0A2J6WJM6</accession>
<dbReference type="Proteomes" id="UP000242881">
    <property type="component" value="Unassembled WGS sequence"/>
</dbReference>
<dbReference type="Gene3D" id="3.40.50.150">
    <property type="entry name" value="Vaccinia Virus protein VP39"/>
    <property type="match status" value="1"/>
</dbReference>
<dbReference type="InterPro" id="IPR013216">
    <property type="entry name" value="Methyltransf_11"/>
</dbReference>
<evidence type="ECO:0000259" key="1">
    <source>
        <dbReference type="Pfam" id="PF08241"/>
    </source>
</evidence>
<dbReference type="Pfam" id="PF08241">
    <property type="entry name" value="Methyltransf_11"/>
    <property type="match status" value="1"/>
</dbReference>
<keyword evidence="2" id="KW-0808">Transferase</keyword>
<proteinExistence type="predicted"/>
<name>A0A2J6WJM6_9BACT</name>
<dbReference type="RefSeq" id="WP_424606143.1">
    <property type="nucleotide sequence ID" value="NZ_JBNAVA010000012.1"/>
</dbReference>
<dbReference type="InterPro" id="IPR029063">
    <property type="entry name" value="SAM-dependent_MTases_sf"/>
</dbReference>
<keyword evidence="2" id="KW-0489">Methyltransferase</keyword>
<dbReference type="EMBL" id="PNIN01000051">
    <property type="protein sequence ID" value="PMP70570.1"/>
    <property type="molecule type" value="Genomic_DNA"/>
</dbReference>
<evidence type="ECO:0000313" key="2">
    <source>
        <dbReference type="EMBL" id="PMP70570.1"/>
    </source>
</evidence>
<comment type="caution">
    <text evidence="2">The sequence shown here is derived from an EMBL/GenBank/DDBJ whole genome shotgun (WGS) entry which is preliminary data.</text>
</comment>
<evidence type="ECO:0000313" key="3">
    <source>
        <dbReference type="Proteomes" id="UP000242881"/>
    </source>
</evidence>
<dbReference type="PANTHER" id="PTHR43591:SF24">
    <property type="entry name" value="2-METHOXY-6-POLYPRENYL-1,4-BENZOQUINOL METHYLASE, MITOCHONDRIAL"/>
    <property type="match status" value="1"/>
</dbReference>